<name>A0ABX9AGD5_9ENTR</name>
<reference evidence="1 2" key="1">
    <citation type="submission" date="2021-08" db="EMBL/GenBank/DDBJ databases">
        <title>Culture and genomic analysis of Symbiopectobacterium purcellii sp. nov. gen. nov., isolated from the leafhopper Empoasca decipiens.</title>
        <authorList>
            <person name="Nadal-Jimenez P."/>
            <person name="Siozios S."/>
            <person name="Halliday N."/>
            <person name="Camara M."/>
            <person name="Hurst G.D.D."/>
        </authorList>
    </citation>
    <scope>NUCLEOTIDE SEQUENCE [LARGE SCALE GENOMIC DNA]</scope>
    <source>
        <strain evidence="1 2">SyEd1</strain>
    </source>
</reference>
<dbReference type="RefSeq" id="WP_222157283.1">
    <property type="nucleotide sequence ID" value="NZ_CP081864.1"/>
</dbReference>
<dbReference type="EMBL" id="CP081864">
    <property type="protein sequence ID" value="QZN94152.1"/>
    <property type="molecule type" value="Genomic_DNA"/>
</dbReference>
<dbReference type="Proteomes" id="UP000825886">
    <property type="component" value="Chromosome"/>
</dbReference>
<proteinExistence type="predicted"/>
<accession>A0ABX9AGD5</accession>
<sequence>MNADEWLNECLSMGERRKDALGISIPRELFLKDVFADIQKTVVFEVPVPNEGEDLKMYHRRVCVAAKKSGGTVVTKVK</sequence>
<protein>
    <submittedName>
        <fullName evidence="1">Uncharacterized protein</fullName>
    </submittedName>
</protein>
<keyword evidence="2" id="KW-1185">Reference proteome</keyword>
<evidence type="ECO:0000313" key="1">
    <source>
        <dbReference type="EMBL" id="QZN94152.1"/>
    </source>
</evidence>
<evidence type="ECO:0000313" key="2">
    <source>
        <dbReference type="Proteomes" id="UP000825886"/>
    </source>
</evidence>
<gene>
    <name evidence="1" type="ORF">K6K13_12205</name>
</gene>
<organism evidence="1 2">
    <name type="scientific">Symbiopectobacterium purcellii</name>
    <dbReference type="NCBI Taxonomy" id="2871826"/>
    <lineage>
        <taxon>Bacteria</taxon>
        <taxon>Pseudomonadati</taxon>
        <taxon>Pseudomonadota</taxon>
        <taxon>Gammaproteobacteria</taxon>
        <taxon>Enterobacterales</taxon>
        <taxon>Enterobacteriaceae</taxon>
    </lineage>
</organism>